<evidence type="ECO:0000313" key="2">
    <source>
        <dbReference type="EMBL" id="KAK7256410.1"/>
    </source>
</evidence>
<dbReference type="AlphaFoldDB" id="A0AAN9EKG3"/>
<reference evidence="2 3" key="1">
    <citation type="submission" date="2024-01" db="EMBL/GenBank/DDBJ databases">
        <title>The genomes of 5 underutilized Papilionoideae crops provide insights into root nodulation and disease resistanc.</title>
        <authorList>
            <person name="Yuan L."/>
        </authorList>
    </citation>
    <scope>NUCLEOTIDE SEQUENCE [LARGE SCALE GENOMIC DNA]</scope>
    <source>
        <strain evidence="2">ZHUSHIDOU_FW_LH</strain>
        <tissue evidence="2">Leaf</tissue>
    </source>
</reference>
<evidence type="ECO:0000256" key="1">
    <source>
        <dbReference type="SAM" id="MobiDB-lite"/>
    </source>
</evidence>
<sequence>MPHLHSPCACNVGRGSFRFRRRLQGTNPNPPSLPPSSSLRTLLHRPPPIKEASEGVISLQALTADFEVLEYSLEEVQLVLCYNN</sequence>
<dbReference type="EMBL" id="JAYWIO010000006">
    <property type="protein sequence ID" value="KAK7256410.1"/>
    <property type="molecule type" value="Genomic_DNA"/>
</dbReference>
<comment type="caution">
    <text evidence="2">The sequence shown here is derived from an EMBL/GenBank/DDBJ whole genome shotgun (WGS) entry which is preliminary data.</text>
</comment>
<proteinExistence type="predicted"/>
<protein>
    <submittedName>
        <fullName evidence="2">Uncharacterized protein</fullName>
    </submittedName>
</protein>
<name>A0AAN9EKG3_CROPI</name>
<accession>A0AAN9EKG3</accession>
<keyword evidence="3" id="KW-1185">Reference proteome</keyword>
<gene>
    <name evidence="2" type="ORF">RIF29_29855</name>
</gene>
<evidence type="ECO:0000313" key="3">
    <source>
        <dbReference type="Proteomes" id="UP001372338"/>
    </source>
</evidence>
<dbReference type="Proteomes" id="UP001372338">
    <property type="component" value="Unassembled WGS sequence"/>
</dbReference>
<feature type="region of interest" description="Disordered" evidence="1">
    <location>
        <begin position="21"/>
        <end position="45"/>
    </location>
</feature>
<organism evidence="2 3">
    <name type="scientific">Crotalaria pallida</name>
    <name type="common">Smooth rattlebox</name>
    <name type="synonym">Crotalaria striata</name>
    <dbReference type="NCBI Taxonomy" id="3830"/>
    <lineage>
        <taxon>Eukaryota</taxon>
        <taxon>Viridiplantae</taxon>
        <taxon>Streptophyta</taxon>
        <taxon>Embryophyta</taxon>
        <taxon>Tracheophyta</taxon>
        <taxon>Spermatophyta</taxon>
        <taxon>Magnoliopsida</taxon>
        <taxon>eudicotyledons</taxon>
        <taxon>Gunneridae</taxon>
        <taxon>Pentapetalae</taxon>
        <taxon>rosids</taxon>
        <taxon>fabids</taxon>
        <taxon>Fabales</taxon>
        <taxon>Fabaceae</taxon>
        <taxon>Papilionoideae</taxon>
        <taxon>50 kb inversion clade</taxon>
        <taxon>genistoids sensu lato</taxon>
        <taxon>core genistoids</taxon>
        <taxon>Crotalarieae</taxon>
        <taxon>Crotalaria</taxon>
    </lineage>
</organism>